<reference evidence="3 4" key="1">
    <citation type="submission" date="2014-04" db="EMBL/GenBank/DDBJ databases">
        <authorList>
            <consortium name="DOE Joint Genome Institute"/>
            <person name="Kuo A."/>
            <person name="Kohler A."/>
            <person name="Costa M.D."/>
            <person name="Nagy L.G."/>
            <person name="Floudas D."/>
            <person name="Copeland A."/>
            <person name="Barry K.W."/>
            <person name="Cichocki N."/>
            <person name="Veneault-Fourrey C."/>
            <person name="LaButti K."/>
            <person name="Lindquist E.A."/>
            <person name="Lipzen A."/>
            <person name="Lundell T."/>
            <person name="Morin E."/>
            <person name="Murat C."/>
            <person name="Sun H."/>
            <person name="Tunlid A."/>
            <person name="Henrissat B."/>
            <person name="Grigoriev I.V."/>
            <person name="Hibbett D.S."/>
            <person name="Martin F."/>
            <person name="Nordberg H.P."/>
            <person name="Cantor M.N."/>
            <person name="Hua S.X."/>
        </authorList>
    </citation>
    <scope>NUCLEOTIDE SEQUENCE [LARGE SCALE GENOMIC DNA]</scope>
    <source>
        <strain evidence="3 4">Marx 270</strain>
    </source>
</reference>
<feature type="signal peptide" evidence="2">
    <location>
        <begin position="1"/>
        <end position="26"/>
    </location>
</feature>
<dbReference type="HOGENOM" id="CLU_2741053_0_0_1"/>
<name>A0A0C3NCK5_PISTI</name>
<reference evidence="4" key="2">
    <citation type="submission" date="2015-01" db="EMBL/GenBank/DDBJ databases">
        <title>Evolutionary Origins and Diversification of the Mycorrhizal Mutualists.</title>
        <authorList>
            <consortium name="DOE Joint Genome Institute"/>
            <consortium name="Mycorrhizal Genomics Consortium"/>
            <person name="Kohler A."/>
            <person name="Kuo A."/>
            <person name="Nagy L.G."/>
            <person name="Floudas D."/>
            <person name="Copeland A."/>
            <person name="Barry K.W."/>
            <person name="Cichocki N."/>
            <person name="Veneault-Fourrey C."/>
            <person name="LaButti K."/>
            <person name="Lindquist E.A."/>
            <person name="Lipzen A."/>
            <person name="Lundell T."/>
            <person name="Morin E."/>
            <person name="Murat C."/>
            <person name="Riley R."/>
            <person name="Ohm R."/>
            <person name="Sun H."/>
            <person name="Tunlid A."/>
            <person name="Henrissat B."/>
            <person name="Grigoriev I.V."/>
            <person name="Hibbett D.S."/>
            <person name="Martin F."/>
        </authorList>
    </citation>
    <scope>NUCLEOTIDE SEQUENCE [LARGE SCALE GENOMIC DNA]</scope>
    <source>
        <strain evidence="4">Marx 270</strain>
    </source>
</reference>
<dbReference type="AlphaFoldDB" id="A0A0C3NCK5"/>
<accession>A0A0C3NCK5</accession>
<gene>
    <name evidence="3" type="ORF">M404DRAFT_35977</name>
</gene>
<keyword evidence="4" id="KW-1185">Reference proteome</keyword>
<organism evidence="3 4">
    <name type="scientific">Pisolithus tinctorius Marx 270</name>
    <dbReference type="NCBI Taxonomy" id="870435"/>
    <lineage>
        <taxon>Eukaryota</taxon>
        <taxon>Fungi</taxon>
        <taxon>Dikarya</taxon>
        <taxon>Basidiomycota</taxon>
        <taxon>Agaricomycotina</taxon>
        <taxon>Agaricomycetes</taxon>
        <taxon>Agaricomycetidae</taxon>
        <taxon>Boletales</taxon>
        <taxon>Sclerodermatineae</taxon>
        <taxon>Pisolithaceae</taxon>
        <taxon>Pisolithus</taxon>
    </lineage>
</organism>
<sequence>MFLPQSSLIAVICAYLLCIFSLGVSAIPQFGRPRLHVLEGVLVDPTPSPTPCPPTATHSLSESFKVPYQNG</sequence>
<proteinExistence type="predicted"/>
<dbReference type="InParanoid" id="A0A0C3NCK5"/>
<evidence type="ECO:0000256" key="1">
    <source>
        <dbReference type="SAM" id="MobiDB-lite"/>
    </source>
</evidence>
<dbReference type="EMBL" id="KN832154">
    <property type="protein sequence ID" value="KIN93575.1"/>
    <property type="molecule type" value="Genomic_DNA"/>
</dbReference>
<feature type="chain" id="PRO_5002167358" evidence="2">
    <location>
        <begin position="27"/>
        <end position="71"/>
    </location>
</feature>
<evidence type="ECO:0000256" key="2">
    <source>
        <dbReference type="SAM" id="SignalP"/>
    </source>
</evidence>
<dbReference type="Proteomes" id="UP000054217">
    <property type="component" value="Unassembled WGS sequence"/>
</dbReference>
<evidence type="ECO:0000313" key="4">
    <source>
        <dbReference type="Proteomes" id="UP000054217"/>
    </source>
</evidence>
<keyword evidence="2" id="KW-0732">Signal</keyword>
<dbReference type="OrthoDB" id="2689548at2759"/>
<evidence type="ECO:0000313" key="3">
    <source>
        <dbReference type="EMBL" id="KIN93575.1"/>
    </source>
</evidence>
<feature type="region of interest" description="Disordered" evidence="1">
    <location>
        <begin position="48"/>
        <end position="71"/>
    </location>
</feature>
<protein>
    <submittedName>
        <fullName evidence="3">Uncharacterized protein</fullName>
    </submittedName>
</protein>